<dbReference type="Proteomes" id="UP000007799">
    <property type="component" value="Unassembled WGS sequence"/>
</dbReference>
<evidence type="ECO:0000259" key="4">
    <source>
        <dbReference type="Pfam" id="PF04192"/>
    </source>
</evidence>
<dbReference type="InParanoid" id="F2TXU5"/>
<feature type="domain" description="WDR36/Utp21 N-terminal" evidence="5">
    <location>
        <begin position="48"/>
        <end position="311"/>
    </location>
</feature>
<evidence type="ECO:0000313" key="6">
    <source>
        <dbReference type="EMBL" id="EGD76204.1"/>
    </source>
</evidence>
<dbReference type="PROSITE" id="PS50082">
    <property type="entry name" value="WD_REPEATS_2"/>
    <property type="match status" value="4"/>
</dbReference>
<keyword evidence="2" id="KW-0677">Repeat</keyword>
<dbReference type="SMART" id="SM00320">
    <property type="entry name" value="WD40"/>
    <property type="match status" value="10"/>
</dbReference>
<dbReference type="InterPro" id="IPR001680">
    <property type="entry name" value="WD40_rpt"/>
</dbReference>
<evidence type="ECO:0000259" key="5">
    <source>
        <dbReference type="Pfam" id="PF25171"/>
    </source>
</evidence>
<dbReference type="OrthoDB" id="10250769at2759"/>
<evidence type="ECO:0000313" key="7">
    <source>
        <dbReference type="Proteomes" id="UP000007799"/>
    </source>
</evidence>
<dbReference type="PANTHER" id="PTHR22840">
    <property type="entry name" value="WD REPEAT-CONTAINING PROTEIN 36"/>
    <property type="match status" value="1"/>
</dbReference>
<gene>
    <name evidence="6" type="ORF">PTSG_00909</name>
</gene>
<dbReference type="PROSITE" id="PS00678">
    <property type="entry name" value="WD_REPEATS_1"/>
    <property type="match status" value="1"/>
</dbReference>
<sequence>MTATPASTVAAAAHKSSSSLLFQPYRAVGYIASHVPFALQARGGEHFVTTVVGHAYHVYNCKRLNLVFVGHIGSDVSAVACAGRLTFAATGNIIIAKKRDVNVRTYREHAAPVHILLPFGTHLISVDTANVINVFDVASEELFCTIDELPAATFKVSCVFHPSTYLNKILLGSKQGALQLWNIRTRTLVHTFKGWGSGVSCVAQSPVVDVVGIGLESGAIHVHNLRYDESVVSFTQDGGPITAVSFRTDGEPIMASANTSGSVAIWDLESRRLVTVLLAHTKAVASMQFLQSQPLLLTSSADNSLKLWVFDAADGGARILRSREGHSAPPTKIRYHGSSGHDMLSAARDRTLRYTCVIQDERSCELSQGSLQSKANKQQRSVGSLRLPPIVDFDSESTREGDWDTIATCHKNKLWVRTWSFENKVIGKHELKGQGLSKLTPCGQLFRYNMQSGALGAEYGAPAHADTIVGIHVDSVNSFVASASKDTTLKVWSFGGVQRLNVKMKVPLTTTSMCRINNLIAAAGVDFGIRVFDVDAKRAVRGFGGHQGRITDMAWTPDGRWLISASMDLTVRVWDVPSGRMLSWFSTEKAVTSMTMSPNGDFLATTHIDQLGIFLWANRSMFGDVAYKILDSKEIAEGAAPFVSLPVSGRLTDEEKKQAVDYLKAFEVSEDDAVLDESESTFKSPDQISKDLVTLSSLAASRWQNLSKLEHIRQRNKPKEGPKAPPRAPFFLQTKPGLKHEFKPMFDPLAETGAKSKVLNFSEFGVLSAFQRTLLQCNEEDNFDALIELISTMGITAIETEIRSLSADNVGGDSDDPVQFLAMLNFFRFLLTARKNFELCQAYLHLFLTVHTADIARFPQLEPVVAEVQRLHRSTWTELDGMFQHALCMITYFKNPRL</sequence>
<reference evidence="6" key="1">
    <citation type="submission" date="2009-08" db="EMBL/GenBank/DDBJ databases">
        <title>Annotation of Salpingoeca rosetta.</title>
        <authorList>
            <consortium name="The Broad Institute Genome Sequencing Platform"/>
            <person name="Russ C."/>
            <person name="Cuomo C."/>
            <person name="Burger G."/>
            <person name="Gray M.W."/>
            <person name="Holland P.W.H."/>
            <person name="King N."/>
            <person name="Lang F.B.F."/>
            <person name="Roger A.J."/>
            <person name="Ruiz-Trillo I."/>
            <person name="Young S.K."/>
            <person name="Zeng Q."/>
            <person name="Gargeya S."/>
            <person name="Alvarado L."/>
            <person name="Berlin A."/>
            <person name="Chapman S.B."/>
            <person name="Chen Z."/>
            <person name="Freedman E."/>
            <person name="Gellesch M."/>
            <person name="Goldberg J."/>
            <person name="Griggs A."/>
            <person name="Gujja S."/>
            <person name="Heilman E."/>
            <person name="Heiman D."/>
            <person name="Howarth C."/>
            <person name="Mehta T."/>
            <person name="Neiman D."/>
            <person name="Pearson M."/>
            <person name="Roberts A."/>
            <person name="Saif S."/>
            <person name="Shea T."/>
            <person name="Shenoy N."/>
            <person name="Sisk P."/>
            <person name="Stolte C."/>
            <person name="Sykes S."/>
            <person name="White J."/>
            <person name="Yandava C."/>
            <person name="Haas B."/>
            <person name="Nusbaum C."/>
            <person name="Birren B."/>
        </authorList>
    </citation>
    <scope>NUCLEOTIDE SEQUENCE [LARGE SCALE GENOMIC DNA]</scope>
    <source>
        <strain evidence="6">ATCC 50818</strain>
    </source>
</reference>
<dbReference type="eggNOG" id="KOG1539">
    <property type="taxonomic scope" value="Eukaryota"/>
</dbReference>
<dbReference type="Pfam" id="PF25171">
    <property type="entry name" value="Beta-prop_WDR36-Utp21_1st"/>
    <property type="match status" value="1"/>
</dbReference>
<dbReference type="Gene3D" id="2.130.10.10">
    <property type="entry name" value="YVTN repeat-like/Quinoprotein amine dehydrogenase"/>
    <property type="match status" value="2"/>
</dbReference>
<dbReference type="AlphaFoldDB" id="F2TXU5"/>
<dbReference type="PANTHER" id="PTHR22840:SF12">
    <property type="entry name" value="WD REPEAT-CONTAINING PROTEIN 36"/>
    <property type="match status" value="1"/>
</dbReference>
<dbReference type="KEGG" id="sre:PTSG_00909"/>
<dbReference type="PRINTS" id="PR00320">
    <property type="entry name" value="GPROTEINBRPT"/>
</dbReference>
<protein>
    <submittedName>
        <fullName evidence="6">Uncharacterized protein</fullName>
    </submittedName>
</protein>
<dbReference type="InterPro" id="IPR059157">
    <property type="entry name" value="WDR36-Utp21_N"/>
</dbReference>
<dbReference type="EMBL" id="GL832956">
    <property type="protein sequence ID" value="EGD76204.1"/>
    <property type="molecule type" value="Genomic_DNA"/>
</dbReference>
<feature type="repeat" description="WD" evidence="3">
    <location>
        <begin position="234"/>
        <end position="276"/>
    </location>
</feature>
<evidence type="ECO:0000256" key="1">
    <source>
        <dbReference type="ARBA" id="ARBA00022574"/>
    </source>
</evidence>
<keyword evidence="1 3" id="KW-0853">WD repeat</keyword>
<name>F2TXU5_SALR5</name>
<dbReference type="InterPro" id="IPR015943">
    <property type="entry name" value="WD40/YVTN_repeat-like_dom_sf"/>
</dbReference>
<dbReference type="InterPro" id="IPR007319">
    <property type="entry name" value="WDR36/Utp21_C"/>
</dbReference>
<dbReference type="GO" id="GO:0006364">
    <property type="term" value="P:rRNA processing"/>
    <property type="evidence" value="ECO:0007669"/>
    <property type="project" value="InterPro"/>
</dbReference>
<dbReference type="InterPro" id="IPR020472">
    <property type="entry name" value="WD40_PAC1"/>
</dbReference>
<feature type="repeat" description="WD" evidence="3">
    <location>
        <begin position="461"/>
        <end position="493"/>
    </location>
</feature>
<dbReference type="OMA" id="CIYAWRA"/>
<dbReference type="GO" id="GO:0032040">
    <property type="term" value="C:small-subunit processome"/>
    <property type="evidence" value="ECO:0007669"/>
    <property type="project" value="InterPro"/>
</dbReference>
<dbReference type="Pfam" id="PF25168">
    <property type="entry name" value="Beta-prop_WDR36-Utp21_2nd"/>
    <property type="match status" value="1"/>
</dbReference>
<dbReference type="FunFam" id="2.130.10.10:FF:000109">
    <property type="entry name" value="WD repeat domain 36"/>
    <property type="match status" value="1"/>
</dbReference>
<dbReference type="STRING" id="946362.F2TXU5"/>
<dbReference type="GO" id="GO:0034388">
    <property type="term" value="C:Pwp2p-containing subcomplex of 90S preribosome"/>
    <property type="evidence" value="ECO:0007669"/>
    <property type="project" value="TreeGrafter"/>
</dbReference>
<feature type="repeat" description="WD" evidence="3">
    <location>
        <begin position="277"/>
        <end position="308"/>
    </location>
</feature>
<dbReference type="FunCoup" id="F2TXU5">
    <property type="interactions" value="1311"/>
</dbReference>
<keyword evidence="7" id="KW-1185">Reference proteome</keyword>
<evidence type="ECO:0000256" key="2">
    <source>
        <dbReference type="ARBA" id="ARBA00022737"/>
    </source>
</evidence>
<evidence type="ECO:0000256" key="3">
    <source>
        <dbReference type="PROSITE-ProRule" id="PRU00221"/>
    </source>
</evidence>
<feature type="domain" description="WDR36/Utp21 C-terminal" evidence="4">
    <location>
        <begin position="686"/>
        <end position="894"/>
    </location>
</feature>
<dbReference type="PROSITE" id="PS50294">
    <property type="entry name" value="WD_REPEATS_REGION"/>
    <property type="match status" value="2"/>
</dbReference>
<proteinExistence type="predicted"/>
<dbReference type="GeneID" id="16078973"/>
<dbReference type="RefSeq" id="XP_004998379.1">
    <property type="nucleotide sequence ID" value="XM_004998322.1"/>
</dbReference>
<dbReference type="SUPFAM" id="SSF50978">
    <property type="entry name" value="WD40 repeat-like"/>
    <property type="match status" value="2"/>
</dbReference>
<dbReference type="InterPro" id="IPR019775">
    <property type="entry name" value="WD40_repeat_CS"/>
</dbReference>
<accession>F2TXU5</accession>
<dbReference type="Pfam" id="PF04192">
    <property type="entry name" value="Utp21"/>
    <property type="match status" value="1"/>
</dbReference>
<dbReference type="InterPro" id="IPR036322">
    <property type="entry name" value="WD40_repeat_dom_sf"/>
</dbReference>
<feature type="repeat" description="WD" evidence="3">
    <location>
        <begin position="543"/>
        <end position="584"/>
    </location>
</feature>
<organism evidence="7">
    <name type="scientific">Salpingoeca rosetta (strain ATCC 50818 / BSB-021)</name>
    <dbReference type="NCBI Taxonomy" id="946362"/>
    <lineage>
        <taxon>Eukaryota</taxon>
        <taxon>Choanoflagellata</taxon>
        <taxon>Craspedida</taxon>
        <taxon>Salpingoecidae</taxon>
        <taxon>Salpingoeca</taxon>
    </lineage>
</organism>